<comment type="caution">
    <text evidence="1">The sequence shown here is derived from an EMBL/GenBank/DDBJ whole genome shotgun (WGS) entry which is preliminary data.</text>
</comment>
<accession>A0A645CA63</accession>
<evidence type="ECO:0000313" key="1">
    <source>
        <dbReference type="EMBL" id="MPM73816.1"/>
    </source>
</evidence>
<reference evidence="1" key="1">
    <citation type="submission" date="2019-08" db="EMBL/GenBank/DDBJ databases">
        <authorList>
            <person name="Kucharzyk K."/>
            <person name="Murdoch R.W."/>
            <person name="Higgins S."/>
            <person name="Loffler F."/>
        </authorList>
    </citation>
    <scope>NUCLEOTIDE SEQUENCE</scope>
</reference>
<protein>
    <recommendedName>
        <fullName evidence="2">Regulatory protein YycH-like domain-containing protein</fullName>
    </recommendedName>
</protein>
<proteinExistence type="predicted"/>
<dbReference type="EMBL" id="VSSQ01025585">
    <property type="protein sequence ID" value="MPM73816.1"/>
    <property type="molecule type" value="Genomic_DNA"/>
</dbReference>
<gene>
    <name evidence="1" type="ORF">SDC9_120801</name>
</gene>
<sequence>METYRLKNIIILTLILVNAFLLGTLGMRQAQQVASQRQATEELVKLFADEGVTLSEASVSFDPPPAALTLERDTAAERAVAATFLGSELTAADEGGGILTYTSDLGRAVFRASGAFEITGELGRNPSALGQQFCRNHGCEFRDEWFDASGSGTVTVRQLCQGYPVEDCSVTFLAENNVLHSVSGTFLPSGPTVSQSDNLLTASTALTTFLEARRTSGAVVSAVTGLYPCYELQNTASALTLTPTWCVVTDTVDYYVNCSTGAVTHA</sequence>
<name>A0A645CA63_9ZZZZ</name>
<evidence type="ECO:0008006" key="2">
    <source>
        <dbReference type="Google" id="ProtNLM"/>
    </source>
</evidence>
<dbReference type="AlphaFoldDB" id="A0A645CA63"/>
<organism evidence="1">
    <name type="scientific">bioreactor metagenome</name>
    <dbReference type="NCBI Taxonomy" id="1076179"/>
    <lineage>
        <taxon>unclassified sequences</taxon>
        <taxon>metagenomes</taxon>
        <taxon>ecological metagenomes</taxon>
    </lineage>
</organism>